<dbReference type="SFLD" id="SFLDG01129">
    <property type="entry name" value="C1.5:_HAD__Beta-PGM__Phosphata"/>
    <property type="match status" value="1"/>
</dbReference>
<evidence type="ECO:0000313" key="7">
    <source>
        <dbReference type="Proteomes" id="UP000243077"/>
    </source>
</evidence>
<keyword evidence="5" id="KW-0119">Carbohydrate metabolism</keyword>
<dbReference type="KEGG" id="psai:C3B54_111022"/>
<dbReference type="InterPro" id="IPR023214">
    <property type="entry name" value="HAD_sf"/>
</dbReference>
<evidence type="ECO:0000256" key="2">
    <source>
        <dbReference type="ARBA" id="ARBA00006171"/>
    </source>
</evidence>
<keyword evidence="7" id="KW-1185">Reference proteome</keyword>
<dbReference type="InterPro" id="IPR051600">
    <property type="entry name" value="Beta-PGM-like"/>
</dbReference>
<reference evidence="6 7" key="1">
    <citation type="submission" date="2018-02" db="EMBL/GenBank/DDBJ databases">
        <title>Complete genome of the streamlined marine actinobacterium Pontimonas salivibrio CL-TW6 adapted to coastal planktonic lifestype.</title>
        <authorList>
            <person name="Cho B.C."/>
            <person name="Hardies S.C."/>
            <person name="Jang G.I."/>
            <person name="Hwang C.Y."/>
        </authorList>
    </citation>
    <scope>NUCLEOTIDE SEQUENCE [LARGE SCALE GENOMIC DNA]</scope>
    <source>
        <strain evidence="6 7">CL-TW6</strain>
    </source>
</reference>
<evidence type="ECO:0000256" key="1">
    <source>
        <dbReference type="ARBA" id="ARBA00001946"/>
    </source>
</evidence>
<dbReference type="Gene3D" id="1.10.150.240">
    <property type="entry name" value="Putative phosphatase, domain 2"/>
    <property type="match status" value="1"/>
</dbReference>
<dbReference type="SFLD" id="SFLDS00003">
    <property type="entry name" value="Haloacid_Dehalogenase"/>
    <property type="match status" value="1"/>
</dbReference>
<keyword evidence="4" id="KW-0460">Magnesium</keyword>
<evidence type="ECO:0000313" key="6">
    <source>
        <dbReference type="EMBL" id="AVG23990.1"/>
    </source>
</evidence>
<dbReference type="InterPro" id="IPR006439">
    <property type="entry name" value="HAD-SF_hydro_IA"/>
</dbReference>
<name>A0A2L2BQQ1_9MICO</name>
<protein>
    <submittedName>
        <fullName evidence="6">Haloacid dehalogenase-like hydrolase</fullName>
    </submittedName>
</protein>
<evidence type="ECO:0000256" key="3">
    <source>
        <dbReference type="ARBA" id="ARBA00022723"/>
    </source>
</evidence>
<dbReference type="PANTHER" id="PTHR46193">
    <property type="entry name" value="6-PHOSPHOGLUCONATE PHOSPHATASE"/>
    <property type="match status" value="1"/>
</dbReference>
<organism evidence="6 7">
    <name type="scientific">Pontimonas salivibrio</name>
    <dbReference type="NCBI Taxonomy" id="1159327"/>
    <lineage>
        <taxon>Bacteria</taxon>
        <taxon>Bacillati</taxon>
        <taxon>Actinomycetota</taxon>
        <taxon>Actinomycetes</taxon>
        <taxon>Micrococcales</taxon>
        <taxon>Microbacteriaceae</taxon>
        <taxon>Pontimonas</taxon>
    </lineage>
</organism>
<dbReference type="InterPro" id="IPR041492">
    <property type="entry name" value="HAD_2"/>
</dbReference>
<dbReference type="Pfam" id="PF13419">
    <property type="entry name" value="HAD_2"/>
    <property type="match status" value="1"/>
</dbReference>
<gene>
    <name evidence="6" type="ORF">C3B54_111022</name>
</gene>
<dbReference type="RefSeq" id="WP_104914280.1">
    <property type="nucleotide sequence ID" value="NZ_CP026923.1"/>
</dbReference>
<dbReference type="Gene3D" id="3.40.50.1000">
    <property type="entry name" value="HAD superfamily/HAD-like"/>
    <property type="match status" value="1"/>
</dbReference>
<dbReference type="PANTHER" id="PTHR46193:SF18">
    <property type="entry name" value="HEXITOL PHOSPHATASE B"/>
    <property type="match status" value="1"/>
</dbReference>
<dbReference type="InterPro" id="IPR023198">
    <property type="entry name" value="PGP-like_dom2"/>
</dbReference>
<accession>A0A2L2BQQ1</accession>
<dbReference type="PRINTS" id="PR00413">
    <property type="entry name" value="HADHALOGNASE"/>
</dbReference>
<dbReference type="CDD" id="cd07505">
    <property type="entry name" value="HAD_BPGM-like"/>
    <property type="match status" value="1"/>
</dbReference>
<dbReference type="SUPFAM" id="SSF56784">
    <property type="entry name" value="HAD-like"/>
    <property type="match status" value="1"/>
</dbReference>
<evidence type="ECO:0000256" key="5">
    <source>
        <dbReference type="ARBA" id="ARBA00023277"/>
    </source>
</evidence>
<dbReference type="EMBL" id="CP026923">
    <property type="protein sequence ID" value="AVG23990.1"/>
    <property type="molecule type" value="Genomic_DNA"/>
</dbReference>
<dbReference type="InterPro" id="IPR036412">
    <property type="entry name" value="HAD-like_sf"/>
</dbReference>
<keyword evidence="6" id="KW-0378">Hydrolase</keyword>
<sequence length="226" mass="24904">MMRRVNAGLFDMDGTLIDSEPYWLEAEIELVKSFGGHWTHEQGLTLVGSGLWDSATALQHAGVDLDQAEIIDRLSASVRTRLEEHIPWRPGAREMIGHLLDHGLPTALVTMSYRKNALTISRAMSAELGREAFAFVVAGDDVEQPKPNPEAYLTAAEALGVDVNHSVAFEDSVFGAAAAYSSGALTIGIPLHIDIPDAYMHSRWETMEHKTLDDIDNEWHRREGSA</sequence>
<evidence type="ECO:0000256" key="4">
    <source>
        <dbReference type="ARBA" id="ARBA00022842"/>
    </source>
</evidence>
<dbReference type="NCBIfam" id="TIGR01509">
    <property type="entry name" value="HAD-SF-IA-v3"/>
    <property type="match status" value="1"/>
</dbReference>
<dbReference type="AlphaFoldDB" id="A0A2L2BQQ1"/>
<proteinExistence type="inferred from homology"/>
<comment type="similarity">
    <text evidence="2">Belongs to the HAD-like hydrolase superfamily. CbbY/CbbZ/Gph/YieH family.</text>
</comment>
<keyword evidence="3" id="KW-0479">Metal-binding</keyword>
<comment type="cofactor">
    <cofactor evidence="1">
        <name>Mg(2+)</name>
        <dbReference type="ChEBI" id="CHEBI:18420"/>
    </cofactor>
</comment>
<dbReference type="GO" id="GO:0016787">
    <property type="term" value="F:hydrolase activity"/>
    <property type="evidence" value="ECO:0007669"/>
    <property type="project" value="UniProtKB-KW"/>
</dbReference>
<dbReference type="OrthoDB" id="9797743at2"/>
<dbReference type="Proteomes" id="UP000243077">
    <property type="component" value="Chromosome"/>
</dbReference>
<dbReference type="GO" id="GO:0046872">
    <property type="term" value="F:metal ion binding"/>
    <property type="evidence" value="ECO:0007669"/>
    <property type="project" value="UniProtKB-KW"/>
</dbReference>